<evidence type="ECO:0000313" key="9">
    <source>
        <dbReference type="Proteomes" id="UP000188947"/>
    </source>
</evidence>
<dbReference type="InterPro" id="IPR011990">
    <property type="entry name" value="TPR-like_helical_dom_sf"/>
</dbReference>
<dbReference type="CDD" id="cd08977">
    <property type="entry name" value="SusD"/>
    <property type="match status" value="1"/>
</dbReference>
<protein>
    <submittedName>
        <fullName evidence="8">RagB/SusD family nutrient uptake outer membrane protein</fullName>
    </submittedName>
</protein>
<dbReference type="OrthoDB" id="621570at2"/>
<evidence type="ECO:0000256" key="1">
    <source>
        <dbReference type="ARBA" id="ARBA00004442"/>
    </source>
</evidence>
<dbReference type="Gene3D" id="1.25.40.390">
    <property type="match status" value="1"/>
</dbReference>
<dbReference type="AlphaFoldDB" id="A0A1V3TVX4"/>
<dbReference type="Proteomes" id="UP000188947">
    <property type="component" value="Unassembled WGS sequence"/>
</dbReference>
<dbReference type="EMBL" id="MPOG01000019">
    <property type="protein sequence ID" value="OOH93022.1"/>
    <property type="molecule type" value="Genomic_DNA"/>
</dbReference>
<evidence type="ECO:0000259" key="7">
    <source>
        <dbReference type="Pfam" id="PF14322"/>
    </source>
</evidence>
<keyword evidence="4" id="KW-0472">Membrane</keyword>
<evidence type="ECO:0000256" key="3">
    <source>
        <dbReference type="ARBA" id="ARBA00022729"/>
    </source>
</evidence>
<keyword evidence="5" id="KW-0998">Cell outer membrane</keyword>
<keyword evidence="9" id="KW-1185">Reference proteome</keyword>
<reference evidence="8 9" key="1">
    <citation type="submission" date="2016-11" db="EMBL/GenBank/DDBJ databases">
        <title>Genome sequence and comparative genomic analysis of clinical strain Elizabethkingia meningoseptica 61421 PRCM.</title>
        <authorList>
            <person name="Wang M."/>
            <person name="Hu S."/>
            <person name="Cao L."/>
            <person name="Jiang T."/>
            <person name="Zhou Y."/>
            <person name="Ming D."/>
        </authorList>
    </citation>
    <scope>NUCLEOTIDE SEQUENCE [LARGE SCALE GENOMIC DNA]</scope>
    <source>
        <strain evidence="8 9">61421 PRCM</strain>
    </source>
</reference>
<feature type="domain" description="SusD-like N-terminal" evidence="7">
    <location>
        <begin position="71"/>
        <end position="228"/>
    </location>
</feature>
<dbReference type="STRING" id="238.BBD35_06450"/>
<sequence>MKNNILKVALATASIFYMQSCSNVLDTEPITDQIVVPKDVLPDAATAENRMKSLYSQFGEEYWQLDYFMNGDSQTDVSYAGGDNVQNFQQDEYRILSTNTNVNRDWNYLYTYIYRANIILNNVDKVPDLSSARKSEMKAEASLLRAMALFHAVQLWGDVPIVTQAIVAVNSENFNEIYSQAFPDRKPVTEVYDAIIKDVESSIAALPASSNKYRANKGAAYALLAKVYATKPGPDWTKVLDYTTRVEGEGYSLVTNYDDLFDGNHEGNIESIFEANGEGWGSTIGAWGTSMFYGTDWKKFNTPANALVKAYDDEKDAVRKKSTVWFSDKTVSWSDTYWPSSNFPFAYKMRKTDGTQNFYIFRLADILLLKAEAQAQTGDLAGAAVNVNKIRTRAALPSVVFATKADAIDKILKERYLELAFEGHRWFDLKRTGKSVEMLSQQKDGTGKILPYAGNLTAGRLLWPIPQVQRDKNPNLTQNPGY</sequence>
<dbReference type="Pfam" id="PF14322">
    <property type="entry name" value="SusD-like_3"/>
    <property type="match status" value="1"/>
</dbReference>
<name>A0A1V3TVX4_ELIME</name>
<proteinExistence type="inferred from homology"/>
<comment type="similarity">
    <text evidence="2">Belongs to the SusD family.</text>
</comment>
<organism evidence="8 9">
    <name type="scientific">Elizabethkingia meningoseptica</name>
    <name type="common">Chryseobacterium meningosepticum</name>
    <dbReference type="NCBI Taxonomy" id="238"/>
    <lineage>
        <taxon>Bacteria</taxon>
        <taxon>Pseudomonadati</taxon>
        <taxon>Bacteroidota</taxon>
        <taxon>Flavobacteriia</taxon>
        <taxon>Flavobacteriales</taxon>
        <taxon>Weeksellaceae</taxon>
        <taxon>Elizabethkingia</taxon>
    </lineage>
</organism>
<comment type="subcellular location">
    <subcellularLocation>
        <location evidence="1">Cell outer membrane</location>
    </subcellularLocation>
</comment>
<evidence type="ECO:0000256" key="4">
    <source>
        <dbReference type="ARBA" id="ARBA00023136"/>
    </source>
</evidence>
<dbReference type="eggNOG" id="COG3193">
    <property type="taxonomic scope" value="Bacteria"/>
</dbReference>
<dbReference type="InterPro" id="IPR012944">
    <property type="entry name" value="SusD_RagB_dom"/>
</dbReference>
<evidence type="ECO:0000256" key="5">
    <source>
        <dbReference type="ARBA" id="ARBA00023237"/>
    </source>
</evidence>
<feature type="domain" description="RagB/SusD" evidence="6">
    <location>
        <begin position="289"/>
        <end position="482"/>
    </location>
</feature>
<dbReference type="SUPFAM" id="SSF48452">
    <property type="entry name" value="TPR-like"/>
    <property type="match status" value="1"/>
</dbReference>
<gene>
    <name evidence="8" type="ORF">BMF97_16185</name>
</gene>
<comment type="caution">
    <text evidence="8">The sequence shown here is derived from an EMBL/GenBank/DDBJ whole genome shotgun (WGS) entry which is preliminary data.</text>
</comment>
<dbReference type="InterPro" id="IPR033985">
    <property type="entry name" value="SusD-like_N"/>
</dbReference>
<dbReference type="RefSeq" id="WP_069215086.1">
    <property type="nucleotide sequence ID" value="NZ_CP016378.1"/>
</dbReference>
<accession>A0A1V3TVX4</accession>
<evidence type="ECO:0000259" key="6">
    <source>
        <dbReference type="Pfam" id="PF07980"/>
    </source>
</evidence>
<evidence type="ECO:0000256" key="2">
    <source>
        <dbReference type="ARBA" id="ARBA00006275"/>
    </source>
</evidence>
<keyword evidence="3" id="KW-0732">Signal</keyword>
<dbReference type="Pfam" id="PF07980">
    <property type="entry name" value="SusD_RagB"/>
    <property type="match status" value="1"/>
</dbReference>
<evidence type="ECO:0000313" key="8">
    <source>
        <dbReference type="EMBL" id="OOH93022.1"/>
    </source>
</evidence>
<dbReference type="GO" id="GO:0009279">
    <property type="term" value="C:cell outer membrane"/>
    <property type="evidence" value="ECO:0007669"/>
    <property type="project" value="UniProtKB-SubCell"/>
</dbReference>